<comment type="similarity">
    <text evidence="5">Belongs to the globin family.</text>
</comment>
<protein>
    <submittedName>
        <fullName evidence="7">Globin family protein</fullName>
    </submittedName>
</protein>
<proteinExistence type="inferred from homology"/>
<dbReference type="SUPFAM" id="SSF46458">
    <property type="entry name" value="Globin-like"/>
    <property type="match status" value="1"/>
</dbReference>
<dbReference type="PANTHER" id="PTHR43396:SF3">
    <property type="entry name" value="FLAVOHEMOPROTEIN"/>
    <property type="match status" value="1"/>
</dbReference>
<evidence type="ECO:0000256" key="1">
    <source>
        <dbReference type="ARBA" id="ARBA00022617"/>
    </source>
</evidence>
<evidence type="ECO:0000256" key="4">
    <source>
        <dbReference type="ARBA" id="ARBA00023004"/>
    </source>
</evidence>
<keyword evidence="8" id="KW-1185">Reference proteome</keyword>
<dbReference type="EMBL" id="JAXAFO010000009">
    <property type="protein sequence ID" value="MDX6849107.1"/>
    <property type="molecule type" value="Genomic_DNA"/>
</dbReference>
<evidence type="ECO:0000259" key="6">
    <source>
        <dbReference type="PROSITE" id="PS01033"/>
    </source>
</evidence>
<dbReference type="RefSeq" id="WP_302722719.1">
    <property type="nucleotide sequence ID" value="NZ_JAULRU010000569.1"/>
</dbReference>
<keyword evidence="1 5" id="KW-0349">Heme</keyword>
<feature type="domain" description="Globin" evidence="6">
    <location>
        <begin position="2"/>
        <end position="136"/>
    </location>
</feature>
<organism evidence="7 8">
    <name type="scientific">Gilvimarinus gilvus</name>
    <dbReference type="NCBI Taxonomy" id="3058038"/>
    <lineage>
        <taxon>Bacteria</taxon>
        <taxon>Pseudomonadati</taxon>
        <taxon>Pseudomonadota</taxon>
        <taxon>Gammaproteobacteria</taxon>
        <taxon>Cellvibrionales</taxon>
        <taxon>Cellvibrionaceae</taxon>
        <taxon>Gilvimarinus</taxon>
    </lineage>
</organism>
<gene>
    <name evidence="7" type="ORF">SCD92_07035</name>
</gene>
<dbReference type="Gene3D" id="1.10.490.10">
    <property type="entry name" value="Globins"/>
    <property type="match status" value="1"/>
</dbReference>
<keyword evidence="5" id="KW-0813">Transport</keyword>
<dbReference type="Pfam" id="PF00042">
    <property type="entry name" value="Globin"/>
    <property type="match status" value="1"/>
</dbReference>
<evidence type="ECO:0000313" key="7">
    <source>
        <dbReference type="EMBL" id="MDX6849107.1"/>
    </source>
</evidence>
<evidence type="ECO:0000256" key="3">
    <source>
        <dbReference type="ARBA" id="ARBA00022723"/>
    </source>
</evidence>
<keyword evidence="2 5" id="KW-0561">Oxygen transport</keyword>
<dbReference type="PANTHER" id="PTHR43396">
    <property type="entry name" value="FLAVOHEMOPROTEIN"/>
    <property type="match status" value="1"/>
</dbReference>
<dbReference type="PROSITE" id="PS01033">
    <property type="entry name" value="GLOBIN"/>
    <property type="match status" value="1"/>
</dbReference>
<comment type="caution">
    <text evidence="7">The sequence shown here is derived from an EMBL/GenBank/DDBJ whole genome shotgun (WGS) entry which is preliminary data.</text>
</comment>
<dbReference type="CDD" id="cd12131">
    <property type="entry name" value="HGbI-like"/>
    <property type="match status" value="1"/>
</dbReference>
<sequence>MALSTRQVTLIQDSFAQVEPIADTAADIFYKRLFELNPELRLMFKGDMKAQGKKLMTTLKVAVAGLDDIGKVVPVLKTLAERHVQYGVRPSDYTTVGNALLQTLKQGLGDAFTPEARQAWVELYRTIAQVMKAHAYPGFKG</sequence>
<evidence type="ECO:0000313" key="8">
    <source>
        <dbReference type="Proteomes" id="UP001273505"/>
    </source>
</evidence>
<dbReference type="InterPro" id="IPR012292">
    <property type="entry name" value="Globin/Proto"/>
</dbReference>
<name>A0ABU4RY55_9GAMM</name>
<keyword evidence="4" id="KW-0408">Iron</keyword>
<evidence type="ECO:0000256" key="5">
    <source>
        <dbReference type="RuleBase" id="RU000356"/>
    </source>
</evidence>
<accession>A0ABU4RY55</accession>
<reference evidence="7 8" key="1">
    <citation type="submission" date="2023-11" db="EMBL/GenBank/DDBJ databases">
        <title>Gilvimarinus fulvus sp. nov., isolated from the surface of Kelp.</title>
        <authorList>
            <person name="Sun Y.Y."/>
            <person name="Gong Y."/>
            <person name="Du Z.J."/>
        </authorList>
    </citation>
    <scope>NUCLEOTIDE SEQUENCE [LARGE SCALE GENOMIC DNA]</scope>
    <source>
        <strain evidence="7 8">SDUM040013</strain>
    </source>
</reference>
<dbReference type="InterPro" id="IPR009050">
    <property type="entry name" value="Globin-like_sf"/>
</dbReference>
<keyword evidence="3" id="KW-0479">Metal-binding</keyword>
<dbReference type="InterPro" id="IPR000971">
    <property type="entry name" value="Globin"/>
</dbReference>
<dbReference type="Proteomes" id="UP001273505">
    <property type="component" value="Unassembled WGS sequence"/>
</dbReference>
<evidence type="ECO:0000256" key="2">
    <source>
        <dbReference type="ARBA" id="ARBA00022621"/>
    </source>
</evidence>